<keyword evidence="5" id="KW-0548">Nucleotidyltransferase</keyword>
<sequence length="859" mass="94461">MPEDPVDGSAKLDAYRKKRDPGQTPEPFAAPAGSPGETTEGAYVVHLHDARRRHYDLRLEVGGALESFSVPKGPTLHPGERRLAVRTEPHPIEYLHFEDVIPEGNYGAGPMIAWDTGSVRYLGEPAEEQLRKGKLEFELSGHKLHGRFLLVRLKDSEKDWLLFKKHDAFADPGRDIVQEKPRSVLSGLDVAELGHAKDIEGELLSRAEALGAPTGSIETNMVPMRACPAPKGSLGSDYVFELKLDGVRCIARKNGSDVLLQSRTLRDVSRVYPEVARAVHKLPAARLVLDGELIALDQAGQPSFQRLAQRIHLARGADIRRAEVRLPVLYVVFDLLAIGDRDLRRLPLHARKELLHHLVRAPGEIRSLDMIEGDPTMLLDFCRERRMEGLVAKRRDAPYRPGPARSYDWIKLKCERDDDFVVVGYTLGEGARARLGALDVAAFEAGELRYRGKVGSGLDADSIEALLARLDPSRTDKPTAGGAYNAAPRGRVHVRPELVVSVRFSGYTDEGNLRFPVFRGIRDDVAPEECVASPHADREESEIERLAAESAHAGAAAAGPSKIPVSNPDKVLFPADGITKRDIADYYAAVAPVLLPHLRDRPVMLVRYPDGITGKFFYQWNVPAGLPDWVPTLRVRLPGREEEMEVFHIRDEATLLLVASLGAIPIHVIASRVPHLEQADFLNIDLDISGGTFSHVLTLARSLKDLLDRIGLTGFPKTSGQSGLHVFVPLGPDISYETARALADLLGHMLVREHPDIATMERSKARRGPRVYVDTGQTGASRTIVAPYAVRAVQGARVSTPLGWDEVDASLDPRAFDIRTVPRRVARTFDPMAALLTETPAVLAAIERLGKLALGRHVA</sequence>
<dbReference type="PANTHER" id="PTHR42705:SF2">
    <property type="entry name" value="BIFUNCTIONAL NON-HOMOLOGOUS END JOINING PROTEIN LIGD"/>
    <property type="match status" value="1"/>
</dbReference>
<dbReference type="EC" id="6.5.1.1" evidence="2"/>
<evidence type="ECO:0000256" key="21">
    <source>
        <dbReference type="SAM" id="MobiDB-lite"/>
    </source>
</evidence>
<evidence type="ECO:0000313" key="23">
    <source>
        <dbReference type="EMBL" id="MRG94174.1"/>
    </source>
</evidence>
<comment type="catalytic activity">
    <reaction evidence="20">
        <text>ATP + (deoxyribonucleotide)n-3'-hydroxyl + 5'-phospho-(deoxyribonucleotide)m = (deoxyribonucleotide)n+m + AMP + diphosphate.</text>
        <dbReference type="EC" id="6.5.1.1"/>
    </reaction>
</comment>
<evidence type="ECO:0000256" key="6">
    <source>
        <dbReference type="ARBA" id="ARBA00022722"/>
    </source>
</evidence>
<evidence type="ECO:0000256" key="4">
    <source>
        <dbReference type="ARBA" id="ARBA00022679"/>
    </source>
</evidence>
<keyword evidence="14" id="KW-0238">DNA-binding</keyword>
<dbReference type="Gene3D" id="3.30.470.30">
    <property type="entry name" value="DNA ligase/mRNA capping enzyme"/>
    <property type="match status" value="1"/>
</dbReference>
<evidence type="ECO:0000256" key="7">
    <source>
        <dbReference type="ARBA" id="ARBA00022723"/>
    </source>
</evidence>
<evidence type="ECO:0000256" key="14">
    <source>
        <dbReference type="ARBA" id="ARBA00023125"/>
    </source>
</evidence>
<evidence type="ECO:0000256" key="2">
    <source>
        <dbReference type="ARBA" id="ARBA00012727"/>
    </source>
</evidence>
<dbReference type="CDD" id="cd07971">
    <property type="entry name" value="OBF_DNA_ligase_LigD"/>
    <property type="match status" value="1"/>
</dbReference>
<keyword evidence="16" id="KW-0234">DNA repair</keyword>
<evidence type="ECO:0000256" key="12">
    <source>
        <dbReference type="ARBA" id="ARBA00022840"/>
    </source>
</evidence>
<evidence type="ECO:0000259" key="22">
    <source>
        <dbReference type="PROSITE" id="PS50160"/>
    </source>
</evidence>
<dbReference type="InterPro" id="IPR014144">
    <property type="entry name" value="LigD_PE_domain"/>
</dbReference>
<dbReference type="NCBIfam" id="TIGR02776">
    <property type="entry name" value="NHEJ_ligase_prk"/>
    <property type="match status" value="1"/>
</dbReference>
<evidence type="ECO:0000256" key="5">
    <source>
        <dbReference type="ARBA" id="ARBA00022695"/>
    </source>
</evidence>
<keyword evidence="24" id="KW-1185">Reference proteome</keyword>
<dbReference type="GO" id="GO:0003677">
    <property type="term" value="F:DNA binding"/>
    <property type="evidence" value="ECO:0007669"/>
    <property type="project" value="UniProtKB-KW"/>
</dbReference>
<evidence type="ECO:0000256" key="13">
    <source>
        <dbReference type="ARBA" id="ARBA00022932"/>
    </source>
</evidence>
<gene>
    <name evidence="23" type="primary">ligD</name>
    <name evidence="23" type="ORF">GF068_19945</name>
</gene>
<evidence type="ECO:0000256" key="9">
    <source>
        <dbReference type="ARBA" id="ARBA00022763"/>
    </source>
</evidence>
<dbReference type="Pfam" id="PF04679">
    <property type="entry name" value="DNA_ligase_A_C"/>
    <property type="match status" value="1"/>
</dbReference>
<dbReference type="SUPFAM" id="SSF56091">
    <property type="entry name" value="DNA ligase/mRNA capping enzyme, catalytic domain"/>
    <property type="match status" value="1"/>
</dbReference>
<dbReference type="InterPro" id="IPR012310">
    <property type="entry name" value="DNA_ligase_ATP-dep_cent"/>
</dbReference>
<dbReference type="Pfam" id="PF21686">
    <property type="entry name" value="LigD_Prim-Pol"/>
    <property type="match status" value="1"/>
</dbReference>
<evidence type="ECO:0000256" key="16">
    <source>
        <dbReference type="ARBA" id="ARBA00023204"/>
    </source>
</evidence>
<keyword evidence="10" id="KW-0378">Hydrolase</keyword>
<dbReference type="Pfam" id="PF13298">
    <property type="entry name" value="LigD_N"/>
    <property type="match status" value="1"/>
</dbReference>
<keyword evidence="18" id="KW-0511">Multifunctional enzyme</keyword>
<proteinExistence type="predicted"/>
<dbReference type="EMBL" id="WJIE01000005">
    <property type="protein sequence ID" value="MRG94174.1"/>
    <property type="molecule type" value="Genomic_DNA"/>
</dbReference>
<dbReference type="AlphaFoldDB" id="A0A6N7PVS1"/>
<dbReference type="GO" id="GO:0003887">
    <property type="term" value="F:DNA-directed DNA polymerase activity"/>
    <property type="evidence" value="ECO:0007669"/>
    <property type="project" value="UniProtKB-KW"/>
</dbReference>
<evidence type="ECO:0000256" key="1">
    <source>
        <dbReference type="ARBA" id="ARBA00001936"/>
    </source>
</evidence>
<dbReference type="Proteomes" id="UP000440224">
    <property type="component" value="Unassembled WGS sequence"/>
</dbReference>
<keyword evidence="15" id="KW-0233">DNA recombination</keyword>
<keyword evidence="6" id="KW-0540">Nuclease</keyword>
<dbReference type="NCBIfam" id="TIGR02778">
    <property type="entry name" value="ligD_pol"/>
    <property type="match status" value="1"/>
</dbReference>
<evidence type="ECO:0000256" key="8">
    <source>
        <dbReference type="ARBA" id="ARBA00022741"/>
    </source>
</evidence>
<dbReference type="Pfam" id="PF01068">
    <property type="entry name" value="DNA_ligase_A_M"/>
    <property type="match status" value="1"/>
</dbReference>
<dbReference type="InterPro" id="IPR014143">
    <property type="entry name" value="NHEJ_ligase_prk"/>
</dbReference>
<evidence type="ECO:0000256" key="3">
    <source>
        <dbReference type="ARBA" id="ARBA00022598"/>
    </source>
</evidence>
<dbReference type="OrthoDB" id="9802472at2"/>
<feature type="domain" description="ATP-dependent DNA ligase family profile" evidence="22">
    <location>
        <begin position="321"/>
        <end position="467"/>
    </location>
</feature>
<dbReference type="PROSITE" id="PS50160">
    <property type="entry name" value="DNA_LIGASE_A3"/>
    <property type="match status" value="1"/>
</dbReference>
<dbReference type="InterPro" id="IPR012309">
    <property type="entry name" value="DNA_ligase_ATP-dep_C"/>
</dbReference>
<organism evidence="23 24">
    <name type="scientific">Polyangium spumosum</name>
    <dbReference type="NCBI Taxonomy" id="889282"/>
    <lineage>
        <taxon>Bacteria</taxon>
        <taxon>Pseudomonadati</taxon>
        <taxon>Myxococcota</taxon>
        <taxon>Polyangia</taxon>
        <taxon>Polyangiales</taxon>
        <taxon>Polyangiaceae</taxon>
        <taxon>Polyangium</taxon>
    </lineage>
</organism>
<evidence type="ECO:0000313" key="24">
    <source>
        <dbReference type="Proteomes" id="UP000440224"/>
    </source>
</evidence>
<keyword evidence="13" id="KW-0239">DNA-directed DNA polymerase</keyword>
<reference evidence="23 24" key="1">
    <citation type="submission" date="2019-10" db="EMBL/GenBank/DDBJ databases">
        <title>A soil myxobacterium in the family Polyangiaceae.</title>
        <authorList>
            <person name="Li Y."/>
            <person name="Wang J."/>
        </authorList>
    </citation>
    <scope>NUCLEOTIDE SEQUENCE [LARGE SCALE GENOMIC DNA]</scope>
    <source>
        <strain evidence="23 24">DSM 14734</strain>
    </source>
</reference>
<comment type="cofactor">
    <cofactor evidence="1">
        <name>Mn(2+)</name>
        <dbReference type="ChEBI" id="CHEBI:29035"/>
    </cofactor>
</comment>
<evidence type="ECO:0000256" key="19">
    <source>
        <dbReference type="ARBA" id="ARBA00029943"/>
    </source>
</evidence>
<dbReference type="PROSITE" id="PS00697">
    <property type="entry name" value="DNA_LIGASE_A1"/>
    <property type="match status" value="1"/>
</dbReference>
<keyword evidence="17" id="KW-0464">Manganese</keyword>
<dbReference type="GO" id="GO:0006310">
    <property type="term" value="P:DNA recombination"/>
    <property type="evidence" value="ECO:0007669"/>
    <property type="project" value="UniProtKB-KW"/>
</dbReference>
<dbReference type="NCBIfam" id="TIGR02779">
    <property type="entry name" value="NHEJ_ligase_lig"/>
    <property type="match status" value="1"/>
</dbReference>
<dbReference type="Gene3D" id="2.40.50.140">
    <property type="entry name" value="Nucleic acid-binding proteins"/>
    <property type="match status" value="1"/>
</dbReference>
<keyword evidence="4" id="KW-0808">Transferase</keyword>
<dbReference type="SUPFAM" id="SSF50249">
    <property type="entry name" value="Nucleic acid-binding proteins"/>
    <property type="match status" value="1"/>
</dbReference>
<dbReference type="InterPro" id="IPR014145">
    <property type="entry name" value="LigD_pol_dom"/>
</dbReference>
<evidence type="ECO:0000256" key="10">
    <source>
        <dbReference type="ARBA" id="ARBA00022801"/>
    </source>
</evidence>
<keyword evidence="7" id="KW-0479">Metal-binding</keyword>
<dbReference type="CDD" id="cd07906">
    <property type="entry name" value="Adenylation_DNA_ligase_LigD_LigC"/>
    <property type="match status" value="1"/>
</dbReference>
<keyword evidence="8" id="KW-0547">Nucleotide-binding</keyword>
<dbReference type="InterPro" id="IPR014146">
    <property type="entry name" value="LigD_ligase_dom"/>
</dbReference>
<dbReference type="InterPro" id="IPR012340">
    <property type="entry name" value="NA-bd_OB-fold"/>
</dbReference>
<dbReference type="Gene3D" id="3.90.920.10">
    <property type="entry name" value="DNA primase, PRIM domain"/>
    <property type="match status" value="1"/>
</dbReference>
<name>A0A6N7PVS1_9BACT</name>
<dbReference type="GO" id="GO:0006281">
    <property type="term" value="P:DNA repair"/>
    <property type="evidence" value="ECO:0007669"/>
    <property type="project" value="UniProtKB-KW"/>
</dbReference>
<dbReference type="InterPro" id="IPR052171">
    <property type="entry name" value="NHEJ_LigD"/>
</dbReference>
<evidence type="ECO:0000256" key="18">
    <source>
        <dbReference type="ARBA" id="ARBA00023268"/>
    </source>
</evidence>
<dbReference type="InterPro" id="IPR016059">
    <property type="entry name" value="DNA_ligase_ATP-dep_CS"/>
</dbReference>
<feature type="region of interest" description="Disordered" evidence="21">
    <location>
        <begin position="1"/>
        <end position="39"/>
    </location>
</feature>
<accession>A0A6N7PVS1</accession>
<comment type="caution">
    <text evidence="23">The sequence shown here is derived from an EMBL/GenBank/DDBJ whole genome shotgun (WGS) entry which is preliminary data.</text>
</comment>
<dbReference type="Gene3D" id="3.30.1490.70">
    <property type="match status" value="1"/>
</dbReference>
<dbReference type="GO" id="GO:0046872">
    <property type="term" value="F:metal ion binding"/>
    <property type="evidence" value="ECO:0007669"/>
    <property type="project" value="UniProtKB-KW"/>
</dbReference>
<dbReference type="PANTHER" id="PTHR42705">
    <property type="entry name" value="BIFUNCTIONAL NON-HOMOLOGOUS END JOINING PROTEIN LIGD"/>
    <property type="match status" value="1"/>
</dbReference>
<evidence type="ECO:0000256" key="20">
    <source>
        <dbReference type="ARBA" id="ARBA00034003"/>
    </source>
</evidence>
<protein>
    <recommendedName>
        <fullName evidence="2">DNA ligase (ATP)</fullName>
        <ecNumber evidence="2">6.5.1.1</ecNumber>
    </recommendedName>
    <alternativeName>
        <fullName evidence="19">NHEJ DNA polymerase</fullName>
    </alternativeName>
</protein>
<keyword evidence="3 23" id="KW-0436">Ligase</keyword>
<keyword evidence="12" id="KW-0067">ATP-binding</keyword>
<dbReference type="RefSeq" id="WP_153820992.1">
    <property type="nucleotide sequence ID" value="NZ_WJIE01000005.1"/>
</dbReference>
<keyword evidence="11" id="KW-0269">Exonuclease</keyword>
<evidence type="ECO:0000256" key="11">
    <source>
        <dbReference type="ARBA" id="ARBA00022839"/>
    </source>
</evidence>
<dbReference type="NCBIfam" id="TIGR02777">
    <property type="entry name" value="LigD_PE_dom"/>
    <property type="match status" value="1"/>
</dbReference>
<evidence type="ECO:0000256" key="15">
    <source>
        <dbReference type="ARBA" id="ARBA00023172"/>
    </source>
</evidence>
<dbReference type="GO" id="GO:0005524">
    <property type="term" value="F:ATP binding"/>
    <property type="evidence" value="ECO:0007669"/>
    <property type="project" value="UniProtKB-KW"/>
</dbReference>
<dbReference type="GO" id="GO:0004527">
    <property type="term" value="F:exonuclease activity"/>
    <property type="evidence" value="ECO:0007669"/>
    <property type="project" value="UniProtKB-KW"/>
</dbReference>
<evidence type="ECO:0000256" key="17">
    <source>
        <dbReference type="ARBA" id="ARBA00023211"/>
    </source>
</evidence>
<dbReference type="GO" id="GO:0003910">
    <property type="term" value="F:DNA ligase (ATP) activity"/>
    <property type="evidence" value="ECO:0007669"/>
    <property type="project" value="UniProtKB-EC"/>
</dbReference>
<keyword evidence="9" id="KW-0227">DNA damage</keyword>